<comment type="caution">
    <text evidence="1">The sequence shown here is derived from an EMBL/GenBank/DDBJ whole genome shotgun (WGS) entry which is preliminary data.</text>
</comment>
<protein>
    <submittedName>
        <fullName evidence="1">Uncharacterized protein</fullName>
    </submittedName>
</protein>
<gene>
    <name evidence="1" type="ORF">EZS28_006632</name>
</gene>
<evidence type="ECO:0000313" key="1">
    <source>
        <dbReference type="EMBL" id="KAA6397835.1"/>
    </source>
</evidence>
<sequence>MQQNEKKFFQERFRKIHHEFNNLKDLDLCTFQLLDVAITEDIRRLDQYMRFSEIEFEDADALMLSEPFNQALFRHEVQRFRSRYPKQTTDKSYSRRQSVDFEPTRHYYNNHIVSQYDIENHVRRVGELELQMNNFIIAFDFGFIVETV</sequence>
<accession>A0A5J4WTY1</accession>
<dbReference type="AlphaFoldDB" id="A0A5J4WTY1"/>
<name>A0A5J4WTY1_9EUKA</name>
<evidence type="ECO:0000313" key="2">
    <source>
        <dbReference type="Proteomes" id="UP000324800"/>
    </source>
</evidence>
<feature type="non-terminal residue" evidence="1">
    <location>
        <position position="148"/>
    </location>
</feature>
<dbReference type="EMBL" id="SNRW01001093">
    <property type="protein sequence ID" value="KAA6397835.1"/>
    <property type="molecule type" value="Genomic_DNA"/>
</dbReference>
<proteinExistence type="predicted"/>
<reference evidence="1 2" key="1">
    <citation type="submission" date="2019-03" db="EMBL/GenBank/DDBJ databases">
        <title>Single cell metagenomics reveals metabolic interactions within the superorganism composed of flagellate Streblomastix strix and complex community of Bacteroidetes bacteria on its surface.</title>
        <authorList>
            <person name="Treitli S.C."/>
            <person name="Kolisko M."/>
            <person name="Husnik F."/>
            <person name="Keeling P."/>
            <person name="Hampl V."/>
        </authorList>
    </citation>
    <scope>NUCLEOTIDE SEQUENCE [LARGE SCALE GENOMIC DNA]</scope>
    <source>
        <strain evidence="1">ST1C</strain>
    </source>
</reference>
<organism evidence="1 2">
    <name type="scientific">Streblomastix strix</name>
    <dbReference type="NCBI Taxonomy" id="222440"/>
    <lineage>
        <taxon>Eukaryota</taxon>
        <taxon>Metamonada</taxon>
        <taxon>Preaxostyla</taxon>
        <taxon>Oxymonadida</taxon>
        <taxon>Streblomastigidae</taxon>
        <taxon>Streblomastix</taxon>
    </lineage>
</organism>
<dbReference type="Proteomes" id="UP000324800">
    <property type="component" value="Unassembled WGS sequence"/>
</dbReference>